<accession>A0A0H3YF10</accession>
<dbReference type="PANTHER" id="PTHR43385:SF1">
    <property type="entry name" value="RIBOFLAVIN TRANSPORTER RIBJ"/>
    <property type="match status" value="1"/>
</dbReference>
<keyword evidence="3 6" id="KW-0812">Transmembrane</keyword>
<proteinExistence type="evidence at transcript level"/>
<keyword evidence="2" id="KW-0813">Transport</keyword>
<feature type="transmembrane region" description="Helical" evidence="6">
    <location>
        <begin position="239"/>
        <end position="266"/>
    </location>
</feature>
<feature type="transmembrane region" description="Helical" evidence="6">
    <location>
        <begin position="305"/>
        <end position="327"/>
    </location>
</feature>
<dbReference type="AlphaFoldDB" id="A0A0H3YF10"/>
<evidence type="ECO:0000313" key="8">
    <source>
        <dbReference type="EMBL" id="AKN21505.1"/>
    </source>
</evidence>
<keyword evidence="5 6" id="KW-0472">Membrane</keyword>
<dbReference type="Pfam" id="PF07690">
    <property type="entry name" value="MFS_1"/>
    <property type="match status" value="1"/>
</dbReference>
<feature type="transmembrane region" description="Helical" evidence="6">
    <location>
        <begin position="86"/>
        <end position="105"/>
    </location>
</feature>
<dbReference type="PROSITE" id="PS50850">
    <property type="entry name" value="MFS"/>
    <property type="match status" value="1"/>
</dbReference>
<comment type="subcellular location">
    <subcellularLocation>
        <location evidence="1">Membrane</location>
        <topology evidence="1">Multi-pass membrane protein</topology>
    </subcellularLocation>
</comment>
<dbReference type="Gene3D" id="1.20.1250.20">
    <property type="entry name" value="MFS general substrate transporter like domains"/>
    <property type="match status" value="2"/>
</dbReference>
<dbReference type="InterPro" id="IPR020846">
    <property type="entry name" value="MFS_dom"/>
</dbReference>
<dbReference type="GO" id="GO:0016020">
    <property type="term" value="C:membrane"/>
    <property type="evidence" value="ECO:0007669"/>
    <property type="project" value="UniProtKB-SubCell"/>
</dbReference>
<feature type="transmembrane region" description="Helical" evidence="6">
    <location>
        <begin position="12"/>
        <end position="40"/>
    </location>
</feature>
<feature type="transmembrane region" description="Helical" evidence="6">
    <location>
        <begin position="278"/>
        <end position="298"/>
    </location>
</feature>
<dbReference type="InterPro" id="IPR036259">
    <property type="entry name" value="MFS_trans_sf"/>
</dbReference>
<dbReference type="GO" id="GO:0022857">
    <property type="term" value="F:transmembrane transporter activity"/>
    <property type="evidence" value="ECO:0007669"/>
    <property type="project" value="InterPro"/>
</dbReference>
<evidence type="ECO:0000256" key="5">
    <source>
        <dbReference type="ARBA" id="ARBA00023136"/>
    </source>
</evidence>
<evidence type="ECO:0000256" key="3">
    <source>
        <dbReference type="ARBA" id="ARBA00022692"/>
    </source>
</evidence>
<feature type="transmembrane region" description="Helical" evidence="6">
    <location>
        <begin position="410"/>
        <end position="433"/>
    </location>
</feature>
<evidence type="ECO:0000256" key="2">
    <source>
        <dbReference type="ARBA" id="ARBA00022448"/>
    </source>
</evidence>
<feature type="transmembrane region" description="Helical" evidence="6">
    <location>
        <begin position="381"/>
        <end position="404"/>
    </location>
</feature>
<dbReference type="EMBL" id="KT163555">
    <property type="protein sequence ID" value="AKN21505.1"/>
    <property type="molecule type" value="mRNA"/>
</dbReference>
<reference evidence="8" key="1">
    <citation type="journal article" date="2015" name="Elife">
        <title>Stem cells and fluid flow drive cyst formation in an invertebrate excretory organ.</title>
        <authorList>
            <person name="Thi-Kim Vu H."/>
            <person name="Rink J.C."/>
            <person name="McKinney S.A."/>
            <person name="McClain M."/>
            <person name="Lakshmanaperumal N."/>
            <person name="Alexander R."/>
            <person name="Sanchez Alvarado A."/>
        </authorList>
    </citation>
    <scope>NUCLEOTIDE SEQUENCE</scope>
</reference>
<organism evidence="8">
    <name type="scientific">Schmidtea mediterranea</name>
    <name type="common">Freshwater planarian flatworm</name>
    <dbReference type="NCBI Taxonomy" id="79327"/>
    <lineage>
        <taxon>Eukaryota</taxon>
        <taxon>Metazoa</taxon>
        <taxon>Spiralia</taxon>
        <taxon>Lophotrochozoa</taxon>
        <taxon>Platyhelminthes</taxon>
        <taxon>Rhabditophora</taxon>
        <taxon>Seriata</taxon>
        <taxon>Tricladida</taxon>
        <taxon>Continenticola</taxon>
        <taxon>Geoplanoidea</taxon>
        <taxon>Dugesiidae</taxon>
        <taxon>Schmidtea</taxon>
    </lineage>
</organism>
<feature type="domain" description="Major facilitator superfamily (MFS) profile" evidence="7">
    <location>
        <begin position="11"/>
        <end position="438"/>
    </location>
</feature>
<feature type="transmembrane region" description="Helical" evidence="6">
    <location>
        <begin position="145"/>
        <end position="166"/>
    </location>
</feature>
<gene>
    <name evidence="8" type="primary">slc16a-10</name>
</gene>
<dbReference type="InterPro" id="IPR011701">
    <property type="entry name" value="MFS"/>
</dbReference>
<dbReference type="InterPro" id="IPR052983">
    <property type="entry name" value="MFS_Riboflavin_Transporter"/>
</dbReference>
<evidence type="ECO:0000259" key="7">
    <source>
        <dbReference type="PROSITE" id="PS50850"/>
    </source>
</evidence>
<feature type="transmembrane region" description="Helical" evidence="6">
    <location>
        <begin position="186"/>
        <end position="208"/>
    </location>
</feature>
<dbReference type="PANTHER" id="PTHR43385">
    <property type="entry name" value="RIBOFLAVIN TRANSPORTER RIBJ"/>
    <property type="match status" value="1"/>
</dbReference>
<feature type="transmembrane region" description="Helical" evidence="6">
    <location>
        <begin position="347"/>
        <end position="369"/>
    </location>
</feature>
<name>A0A0H3YF10_SCHMD</name>
<protein>
    <submittedName>
        <fullName evidence="8">Slc16a-10</fullName>
    </submittedName>
</protein>
<feature type="transmembrane region" description="Helical" evidence="6">
    <location>
        <begin position="111"/>
        <end position="133"/>
    </location>
</feature>
<evidence type="ECO:0000256" key="6">
    <source>
        <dbReference type="SAM" id="Phobius"/>
    </source>
</evidence>
<evidence type="ECO:0000256" key="4">
    <source>
        <dbReference type="ARBA" id="ARBA00022989"/>
    </source>
</evidence>
<dbReference type="OrthoDB" id="410267at2759"/>
<evidence type="ECO:0000256" key="1">
    <source>
        <dbReference type="ARBA" id="ARBA00004141"/>
    </source>
</evidence>
<dbReference type="SUPFAM" id="SSF103473">
    <property type="entry name" value="MFS general substrate transporter"/>
    <property type="match status" value="1"/>
</dbReference>
<sequence length="453" mass="50569">MDLKILNSKYACYVAVFGGFLVHISLGGIFTYGSMFPYILQYMNLNQTNVRVVHPTDVGWIIGMATFGRGASMSLGGFIEHRLGASFTIVTGGFIMSFGYILTYFTISLHIIPVAVSYGLIVGIGTGIAYGVAMTIPTQWFPKHPGLLSGIILSGFGIGSVGFDLIHSYFIDDDITNSTLVNPSRVPVSFIAMGCIYFMIQLIAAPLIKRPETVEESVNQNNLNIFGETTKIELKPHQLIFYVNFWIIWITYALNSAFSLLFILLQKMWGKYLEISDLRLLIATCTGGIFSIFGRIIWGYLTDRFGYKIVIWTSTLLFAIMFSTFYICSEVGKLSTPNGNNRFAMYLIWVIIMFFLISGNFSIFPAICAKVFGIQHFTGNFGVLYTGYSFTAVITPIIVLRVFADQDTKTLFLTTFIIGSIISILSLLVSLFYNQSYHKKIFFGKTTKVSQAN</sequence>
<keyword evidence="4 6" id="KW-1133">Transmembrane helix</keyword>